<dbReference type="SUPFAM" id="SSF52317">
    <property type="entry name" value="Class I glutamine amidotransferase-like"/>
    <property type="match status" value="1"/>
</dbReference>
<keyword evidence="1" id="KW-0378">Hydrolase</keyword>
<dbReference type="InterPro" id="IPR011697">
    <property type="entry name" value="Peptidase_C26"/>
</dbReference>
<reference evidence="2" key="1">
    <citation type="submission" date="2016-10" db="EMBL/GenBank/DDBJ databases">
        <authorList>
            <person name="Varghese N."/>
            <person name="Submissions S."/>
        </authorList>
    </citation>
    <scope>NUCLEOTIDE SEQUENCE [LARGE SCALE GENOMIC DNA]</scope>
    <source>
        <strain evidence="2">DSM 17038</strain>
    </source>
</reference>
<dbReference type="GO" id="GO:0005829">
    <property type="term" value="C:cytosol"/>
    <property type="evidence" value="ECO:0007669"/>
    <property type="project" value="TreeGrafter"/>
</dbReference>
<protein>
    <submittedName>
        <fullName evidence="1">Gamma-glutamyl-gamma-aminobutyrate hydrolase</fullName>
    </submittedName>
</protein>
<evidence type="ECO:0000313" key="2">
    <source>
        <dbReference type="Proteomes" id="UP000199337"/>
    </source>
</evidence>
<dbReference type="GO" id="GO:0033969">
    <property type="term" value="F:gamma-glutamyl-gamma-aminobutyrate hydrolase activity"/>
    <property type="evidence" value="ECO:0007669"/>
    <property type="project" value="TreeGrafter"/>
</dbReference>
<dbReference type="PANTHER" id="PTHR43235">
    <property type="entry name" value="GLUTAMINE AMIDOTRANSFERASE PB2B2.05-RELATED"/>
    <property type="match status" value="1"/>
</dbReference>
<accession>A0A1I2WXC0</accession>
<dbReference type="Pfam" id="PF07722">
    <property type="entry name" value="Peptidase_C26"/>
    <property type="match status" value="1"/>
</dbReference>
<organism evidence="1 2">
    <name type="scientific">Desulfotruncus arcticus DSM 17038</name>
    <dbReference type="NCBI Taxonomy" id="1121424"/>
    <lineage>
        <taxon>Bacteria</taxon>
        <taxon>Bacillati</taxon>
        <taxon>Bacillota</taxon>
        <taxon>Clostridia</taxon>
        <taxon>Eubacteriales</taxon>
        <taxon>Desulfallaceae</taxon>
        <taxon>Desulfotruncus</taxon>
    </lineage>
</organism>
<proteinExistence type="predicted"/>
<dbReference type="GO" id="GO:0006598">
    <property type="term" value="P:polyamine catabolic process"/>
    <property type="evidence" value="ECO:0007669"/>
    <property type="project" value="TreeGrafter"/>
</dbReference>
<keyword evidence="2" id="KW-1185">Reference proteome</keyword>
<sequence>MLVPGWSLIYTVRGCLEAVEKAGGVPLLLPVANNQSTRQEVLTSIDALIVSGEVLSVKRNVLKGGNPKDLSAQNPLRFANESAYILGALERNMPILGICRGLQVLNIVCGGSMFLDDIHHLPGRSNVQHHQGDKPPSETVHEVVFTPDTVLTELTGINKARVNSFHRQAVKEPPSDFRVIARADDGIIEGIAGTRRDFVVGVQFHPEVLPDPVWGKLFNGLIEAGKSYQKVNK</sequence>
<dbReference type="PROSITE" id="PS51273">
    <property type="entry name" value="GATASE_TYPE_1"/>
    <property type="match status" value="1"/>
</dbReference>
<dbReference type="EMBL" id="FOOX01000015">
    <property type="protein sequence ID" value="SFH05948.1"/>
    <property type="molecule type" value="Genomic_DNA"/>
</dbReference>
<dbReference type="CDD" id="cd01745">
    <property type="entry name" value="GATase1_2"/>
    <property type="match status" value="1"/>
</dbReference>
<dbReference type="Gene3D" id="3.40.50.880">
    <property type="match status" value="1"/>
</dbReference>
<dbReference type="AlphaFoldDB" id="A0A1I2WXC0"/>
<dbReference type="InterPro" id="IPR044668">
    <property type="entry name" value="PuuD-like"/>
</dbReference>
<gene>
    <name evidence="1" type="ORF">SAMN05660649_03667</name>
</gene>
<dbReference type="Proteomes" id="UP000199337">
    <property type="component" value="Unassembled WGS sequence"/>
</dbReference>
<dbReference type="InterPro" id="IPR029062">
    <property type="entry name" value="Class_I_gatase-like"/>
</dbReference>
<dbReference type="STRING" id="341036.SAMN05660649_03667"/>
<evidence type="ECO:0000313" key="1">
    <source>
        <dbReference type="EMBL" id="SFH05948.1"/>
    </source>
</evidence>
<name>A0A1I2WXC0_9FIRM</name>
<dbReference type="PANTHER" id="PTHR43235:SF1">
    <property type="entry name" value="GLUTAMINE AMIDOTRANSFERASE PB2B2.05-RELATED"/>
    <property type="match status" value="1"/>
</dbReference>